<keyword evidence="2" id="KW-1185">Reference proteome</keyword>
<gene>
    <name evidence="1" type="ORF">BO94DRAFT_246602</name>
</gene>
<comment type="caution">
    <text evidence="1">The sequence shown here is derived from an EMBL/GenBank/DDBJ whole genome shotgun (WGS) entry which is preliminary data.</text>
</comment>
<dbReference type="Proteomes" id="UP000246702">
    <property type="component" value="Unassembled WGS sequence"/>
</dbReference>
<sequence>MMPISNAEAGFSLSGGTLLALLASLQLSNSPLLPNSPSTLFHSCSAGHVHSTRPRLLAVKSIGSPVMRIHPREETPMKLQTTILISYLKTIISIAFPGMSYPSQAPNHCMRKERALRRHIFSAHLRLRTDSPPPREHGLVEAFVRAVKDARYLPVRCQYTLSSCSSTWD</sequence>
<evidence type="ECO:0000313" key="2">
    <source>
        <dbReference type="Proteomes" id="UP000246702"/>
    </source>
</evidence>
<evidence type="ECO:0000313" key="1">
    <source>
        <dbReference type="EMBL" id="PWY72520.1"/>
    </source>
</evidence>
<name>A0A317VKR9_9EURO</name>
<organism evidence="1 2">
    <name type="scientific">Aspergillus sclerotioniger CBS 115572</name>
    <dbReference type="NCBI Taxonomy" id="1450535"/>
    <lineage>
        <taxon>Eukaryota</taxon>
        <taxon>Fungi</taxon>
        <taxon>Dikarya</taxon>
        <taxon>Ascomycota</taxon>
        <taxon>Pezizomycotina</taxon>
        <taxon>Eurotiomycetes</taxon>
        <taxon>Eurotiomycetidae</taxon>
        <taxon>Eurotiales</taxon>
        <taxon>Aspergillaceae</taxon>
        <taxon>Aspergillus</taxon>
        <taxon>Aspergillus subgen. Circumdati</taxon>
    </lineage>
</organism>
<proteinExistence type="predicted"/>
<dbReference type="AlphaFoldDB" id="A0A317VKR9"/>
<accession>A0A317VKR9</accession>
<dbReference type="RefSeq" id="XP_025463294.1">
    <property type="nucleotide sequence ID" value="XM_025606415.1"/>
</dbReference>
<reference evidence="1 2" key="1">
    <citation type="submission" date="2016-12" db="EMBL/GenBank/DDBJ databases">
        <title>The genomes of Aspergillus section Nigri reveals drivers in fungal speciation.</title>
        <authorList>
            <consortium name="DOE Joint Genome Institute"/>
            <person name="Vesth T.C."/>
            <person name="Nybo J."/>
            <person name="Theobald S."/>
            <person name="Brandl J."/>
            <person name="Frisvad J.C."/>
            <person name="Nielsen K.F."/>
            <person name="Lyhne E.K."/>
            <person name="Kogle M.E."/>
            <person name="Kuo A."/>
            <person name="Riley R."/>
            <person name="Clum A."/>
            <person name="Nolan M."/>
            <person name="Lipzen A."/>
            <person name="Salamov A."/>
            <person name="Henrissat B."/>
            <person name="Wiebenga A."/>
            <person name="De Vries R.P."/>
            <person name="Grigoriev I.V."/>
            <person name="Mortensen U.H."/>
            <person name="Andersen M.R."/>
            <person name="Baker S.E."/>
        </authorList>
    </citation>
    <scope>NUCLEOTIDE SEQUENCE [LARGE SCALE GENOMIC DNA]</scope>
    <source>
        <strain evidence="1 2">CBS 115572</strain>
    </source>
</reference>
<protein>
    <submittedName>
        <fullName evidence="1">Uncharacterized protein</fullName>
    </submittedName>
</protein>
<dbReference type="EMBL" id="MSFK01000033">
    <property type="protein sequence ID" value="PWY72520.1"/>
    <property type="molecule type" value="Genomic_DNA"/>
</dbReference>
<dbReference type="GeneID" id="37108558"/>